<dbReference type="RefSeq" id="WP_038476450.1">
    <property type="nucleotide sequence ID" value="NZ_CP003923.1"/>
</dbReference>
<dbReference type="Gene3D" id="3.30.200.150">
    <property type="match status" value="1"/>
</dbReference>
<evidence type="ECO:0000313" key="2">
    <source>
        <dbReference type="EMBL" id="AIC92948.1"/>
    </source>
</evidence>
<dbReference type="KEGG" id="ble:BleG1_0340"/>
<reference evidence="2 3" key="1">
    <citation type="journal article" date="2014" name="Gene">
        <title>A comparative genomic analysis of the alkalitolerant soil bacterium Bacillus lehensis G1.</title>
        <authorList>
            <person name="Noor Y.M."/>
            <person name="Samsulrizal N.H."/>
            <person name="Jema'on N.A."/>
            <person name="Low K.O."/>
            <person name="Ramli A.N."/>
            <person name="Alias N.I."/>
            <person name="Damis S.I."/>
            <person name="Fuzi S.F."/>
            <person name="Isa M.N."/>
            <person name="Murad A.M."/>
            <person name="Raih M.F."/>
            <person name="Bakar F.D."/>
            <person name="Najimudin N."/>
            <person name="Mahadi N.M."/>
            <person name="Illias R.M."/>
        </authorList>
    </citation>
    <scope>NUCLEOTIDE SEQUENCE [LARGE SCALE GENOMIC DNA]</scope>
    <source>
        <strain evidence="2 3">G1</strain>
    </source>
</reference>
<name>A0A060LXE1_9BACI</name>
<proteinExistence type="predicted"/>
<dbReference type="GO" id="GO:0016740">
    <property type="term" value="F:transferase activity"/>
    <property type="evidence" value="ECO:0007669"/>
    <property type="project" value="UniProtKB-KW"/>
</dbReference>
<dbReference type="InterPro" id="IPR011009">
    <property type="entry name" value="Kinase-like_dom_sf"/>
</dbReference>
<dbReference type="Pfam" id="PF01636">
    <property type="entry name" value="APH"/>
    <property type="match status" value="1"/>
</dbReference>
<dbReference type="eggNOG" id="COG3173">
    <property type="taxonomic scope" value="Bacteria"/>
</dbReference>
<dbReference type="SUPFAM" id="SSF56112">
    <property type="entry name" value="Protein kinase-like (PK-like)"/>
    <property type="match status" value="1"/>
</dbReference>
<dbReference type="Gene3D" id="3.90.1200.10">
    <property type="match status" value="1"/>
</dbReference>
<evidence type="ECO:0000313" key="3">
    <source>
        <dbReference type="Proteomes" id="UP000027142"/>
    </source>
</evidence>
<keyword evidence="2" id="KW-0808">Transferase</keyword>
<gene>
    <name evidence="2" type="ORF">BleG1_0340</name>
</gene>
<feature type="domain" description="Aminoglycoside phosphotransferase" evidence="1">
    <location>
        <begin position="18"/>
        <end position="238"/>
    </location>
</feature>
<dbReference type="PATRIC" id="fig|1246626.3.peg.329"/>
<dbReference type="OrthoDB" id="334783at2"/>
<dbReference type="InterPro" id="IPR051678">
    <property type="entry name" value="AGP_Transferase"/>
</dbReference>
<protein>
    <submittedName>
        <fullName evidence="2">Aminoglycoside phosphotransferase domain-contaning protein</fullName>
    </submittedName>
</protein>
<accession>A0A060LXE1</accession>
<dbReference type="Proteomes" id="UP000027142">
    <property type="component" value="Chromosome"/>
</dbReference>
<dbReference type="EMBL" id="CP003923">
    <property type="protein sequence ID" value="AIC92948.1"/>
    <property type="molecule type" value="Genomic_DNA"/>
</dbReference>
<keyword evidence="3" id="KW-1185">Reference proteome</keyword>
<dbReference type="InterPro" id="IPR002575">
    <property type="entry name" value="Aminoglycoside_PTrfase"/>
</dbReference>
<dbReference type="STRING" id="1246626.BleG1_0340"/>
<sequence>MLPNRIMEAFELDIQRLEEVEDSKSSTVVRCELTNSETVFVKIPYSKIKFEREREAYDILKTNVRTPSLLATWEGDDTYSGALLLSKLDGISLAQQKASPNIAYEVGILQGNMHNVAPPDKTVLKGIDNEFPNWTGFVERQFYSFAEDVKEVMEAALYKKAIVHFEKLKELLPAPDGPSFVHMDFRAANILVDDKGIAGVLDFESVRFGSTEIDFTKLYRDYLSKDTALFDAFKEGYKTVRPMINLELVLSFYQFVDAFNSIGWSKRRGLEEHFDFYKENAERVKDFVL</sequence>
<dbReference type="PANTHER" id="PTHR21310">
    <property type="entry name" value="AMINOGLYCOSIDE PHOSPHOTRANSFERASE-RELATED-RELATED"/>
    <property type="match status" value="1"/>
</dbReference>
<organism evidence="2 3">
    <name type="scientific">Shouchella lehensis G1</name>
    <dbReference type="NCBI Taxonomy" id="1246626"/>
    <lineage>
        <taxon>Bacteria</taxon>
        <taxon>Bacillati</taxon>
        <taxon>Bacillota</taxon>
        <taxon>Bacilli</taxon>
        <taxon>Bacillales</taxon>
        <taxon>Bacillaceae</taxon>
        <taxon>Shouchella</taxon>
    </lineage>
</organism>
<evidence type="ECO:0000259" key="1">
    <source>
        <dbReference type="Pfam" id="PF01636"/>
    </source>
</evidence>
<dbReference type="AlphaFoldDB" id="A0A060LXE1"/>
<dbReference type="HOGENOM" id="CLU_949443_0_0_9"/>